<dbReference type="AlphaFoldDB" id="A0AAE3G8R1"/>
<name>A0AAE3G8R1_9PSEU</name>
<dbReference type="Proteomes" id="UP001206128">
    <property type="component" value="Unassembled WGS sequence"/>
</dbReference>
<reference evidence="2" key="1">
    <citation type="submission" date="2022-06" db="EMBL/GenBank/DDBJ databases">
        <title>Genomic Encyclopedia of Archaeal and Bacterial Type Strains, Phase II (KMG-II): from individual species to whole genera.</title>
        <authorList>
            <person name="Goeker M."/>
        </authorList>
    </citation>
    <scope>NUCLEOTIDE SEQUENCE</scope>
    <source>
        <strain evidence="2">DSM 43935</strain>
    </source>
</reference>
<proteinExistence type="predicted"/>
<accession>A0AAE3G8R1</accession>
<sequence length="300" mass="31220">MLSLITKISFSASKKIDAEGLFTSSYSNLFLLISERCSASLSSSVKTPFRAWSSAPSLYRRIFHSTPWRISGPYVSKILSKFSSEADQQGFTPDAVSVEDLGAEILNSHTRRRIGPAISSIVFLARLASRVSASTRVPSISPATRTAATVPVVPVVARASQGVVEPGGGADELAAPVLVHDLLTRRPGPVRQAAIVAAGAHVLLVAPGVGHRAGHVLGLLRDPAGQVVDAGFGGGVARVGHRQATALNGGVVDRDKSHAPVGLTQGRSAGLTGPDTTTSSPWRGDGSRLDPRCARKRAGA</sequence>
<organism evidence="2 3">
    <name type="scientific">Goodfellowiella coeruleoviolacea</name>
    <dbReference type="NCBI Taxonomy" id="334858"/>
    <lineage>
        <taxon>Bacteria</taxon>
        <taxon>Bacillati</taxon>
        <taxon>Actinomycetota</taxon>
        <taxon>Actinomycetes</taxon>
        <taxon>Pseudonocardiales</taxon>
        <taxon>Pseudonocardiaceae</taxon>
        <taxon>Goodfellowiella</taxon>
    </lineage>
</organism>
<gene>
    <name evidence="2" type="ORF">LX83_000485</name>
</gene>
<keyword evidence="3" id="KW-1185">Reference proteome</keyword>
<evidence type="ECO:0000313" key="2">
    <source>
        <dbReference type="EMBL" id="MCP2163645.1"/>
    </source>
</evidence>
<evidence type="ECO:0000313" key="3">
    <source>
        <dbReference type="Proteomes" id="UP001206128"/>
    </source>
</evidence>
<feature type="region of interest" description="Disordered" evidence="1">
    <location>
        <begin position="250"/>
        <end position="300"/>
    </location>
</feature>
<protein>
    <submittedName>
        <fullName evidence="2">Uncharacterized protein</fullName>
    </submittedName>
</protein>
<dbReference type="EMBL" id="JAMTCK010000001">
    <property type="protein sequence ID" value="MCP2163645.1"/>
    <property type="molecule type" value="Genomic_DNA"/>
</dbReference>
<evidence type="ECO:0000256" key="1">
    <source>
        <dbReference type="SAM" id="MobiDB-lite"/>
    </source>
</evidence>
<comment type="caution">
    <text evidence="2">The sequence shown here is derived from an EMBL/GenBank/DDBJ whole genome shotgun (WGS) entry which is preliminary data.</text>
</comment>